<dbReference type="InterPro" id="IPR000835">
    <property type="entry name" value="HTH_MarR-typ"/>
</dbReference>
<evidence type="ECO:0000313" key="4">
    <source>
        <dbReference type="Proteomes" id="UP000277294"/>
    </source>
</evidence>
<dbReference type="GO" id="GO:0006950">
    <property type="term" value="P:response to stress"/>
    <property type="evidence" value="ECO:0007669"/>
    <property type="project" value="TreeGrafter"/>
</dbReference>
<dbReference type="InterPro" id="IPR036388">
    <property type="entry name" value="WH-like_DNA-bd_sf"/>
</dbReference>
<name>A0A3P4B193_9BURK</name>
<organism evidence="3 4">
    <name type="scientific">Pigmentiphaga humi</name>
    <dbReference type="NCBI Taxonomy" id="2478468"/>
    <lineage>
        <taxon>Bacteria</taxon>
        <taxon>Pseudomonadati</taxon>
        <taxon>Pseudomonadota</taxon>
        <taxon>Betaproteobacteria</taxon>
        <taxon>Burkholderiales</taxon>
        <taxon>Alcaligenaceae</taxon>
        <taxon>Pigmentiphaga</taxon>
    </lineage>
</organism>
<accession>A0A3P4B193</accession>
<dbReference type="InterPro" id="IPR039422">
    <property type="entry name" value="MarR/SlyA-like"/>
</dbReference>
<feature type="domain" description="HTH marR-type" evidence="2">
    <location>
        <begin position="29"/>
        <end position="167"/>
    </location>
</feature>
<feature type="region of interest" description="Disordered" evidence="1">
    <location>
        <begin position="1"/>
        <end position="20"/>
    </location>
</feature>
<dbReference type="RefSeq" id="WP_124078694.1">
    <property type="nucleotide sequence ID" value="NZ_UWPJ01000013.1"/>
</dbReference>
<evidence type="ECO:0000313" key="3">
    <source>
        <dbReference type="EMBL" id="VCU69346.1"/>
    </source>
</evidence>
<dbReference type="Proteomes" id="UP000277294">
    <property type="component" value="Unassembled WGS sequence"/>
</dbReference>
<evidence type="ECO:0000259" key="2">
    <source>
        <dbReference type="PROSITE" id="PS50995"/>
    </source>
</evidence>
<dbReference type="AlphaFoldDB" id="A0A3P4B193"/>
<proteinExistence type="predicted"/>
<gene>
    <name evidence="3" type="ORF">PIGHUM_01408</name>
</gene>
<dbReference type="Pfam" id="PF12802">
    <property type="entry name" value="MarR_2"/>
    <property type="match status" value="1"/>
</dbReference>
<dbReference type="Gene3D" id="1.10.10.10">
    <property type="entry name" value="Winged helix-like DNA-binding domain superfamily/Winged helix DNA-binding domain"/>
    <property type="match status" value="1"/>
</dbReference>
<dbReference type="PANTHER" id="PTHR33164">
    <property type="entry name" value="TRANSCRIPTIONAL REGULATOR, MARR FAMILY"/>
    <property type="match status" value="1"/>
</dbReference>
<dbReference type="OrthoDB" id="8907575at2"/>
<dbReference type="InterPro" id="IPR036390">
    <property type="entry name" value="WH_DNA-bd_sf"/>
</dbReference>
<reference evidence="3 4" key="1">
    <citation type="submission" date="2018-10" db="EMBL/GenBank/DDBJ databases">
        <authorList>
            <person name="Criscuolo A."/>
        </authorList>
    </citation>
    <scope>NUCLEOTIDE SEQUENCE [LARGE SCALE GENOMIC DNA]</scope>
    <source>
        <strain evidence="3">DnA1</strain>
    </source>
</reference>
<dbReference type="GO" id="GO:0003700">
    <property type="term" value="F:DNA-binding transcription factor activity"/>
    <property type="evidence" value="ECO:0007669"/>
    <property type="project" value="InterPro"/>
</dbReference>
<dbReference type="PROSITE" id="PS50995">
    <property type="entry name" value="HTH_MARR_2"/>
    <property type="match status" value="1"/>
</dbReference>
<dbReference type="PANTHER" id="PTHR33164:SF43">
    <property type="entry name" value="HTH-TYPE TRANSCRIPTIONAL REPRESSOR YETL"/>
    <property type="match status" value="1"/>
</dbReference>
<keyword evidence="4" id="KW-1185">Reference proteome</keyword>
<protein>
    <submittedName>
        <fullName evidence="3">MarR family protein</fullName>
    </submittedName>
</protein>
<evidence type="ECO:0000256" key="1">
    <source>
        <dbReference type="SAM" id="MobiDB-lite"/>
    </source>
</evidence>
<dbReference type="SUPFAM" id="SSF46785">
    <property type="entry name" value="Winged helix' DNA-binding domain"/>
    <property type="match status" value="1"/>
</dbReference>
<sequence length="197" mass="21559">MSTSRSPKPASYQPPATTSRREFIDNGSDQVFRESIYGIVRALDALMSCREVFSKAMTLTGSQFAVLMGTAYKQGAEGVTIRELAEHVRLAAPHVTTEVGRLIRKKLLVKRPNHADGRSVLVSLSPNGEAEVARISPLVRKVNDHLFQGITAEELTVVTRAMKTLVLNSERVLAEVKWGDMMEIAPPPPAPGPRGKK</sequence>
<dbReference type="EMBL" id="UWPJ01000013">
    <property type="protein sequence ID" value="VCU69346.1"/>
    <property type="molecule type" value="Genomic_DNA"/>
</dbReference>
<dbReference type="SMART" id="SM00347">
    <property type="entry name" value="HTH_MARR"/>
    <property type="match status" value="1"/>
</dbReference>